<name>A0A8S5UTP2_9CAUD</name>
<evidence type="ECO:0000313" key="1">
    <source>
        <dbReference type="EMBL" id="DAF97857.1"/>
    </source>
</evidence>
<proteinExistence type="predicted"/>
<organism evidence="1">
    <name type="scientific">Myoviridae sp. ctYA416</name>
    <dbReference type="NCBI Taxonomy" id="2825125"/>
    <lineage>
        <taxon>Viruses</taxon>
        <taxon>Duplodnaviria</taxon>
        <taxon>Heunggongvirae</taxon>
        <taxon>Uroviricota</taxon>
        <taxon>Caudoviricetes</taxon>
    </lineage>
</organism>
<sequence>MIDDITYEYRGRLSIVEALNMNIGDLVILRKFVLERRAAADERKAKEDKNNKDNAMRHKLMNAVYRGHPQAGITGTDADPNRFQHLTRDDYAKLEDDFNEMI</sequence>
<accession>A0A8S5UTP2</accession>
<protein>
    <submittedName>
        <fullName evidence="1">Uncharacterized protein</fullName>
    </submittedName>
</protein>
<reference evidence="1" key="1">
    <citation type="journal article" date="2021" name="Proc. Natl. Acad. Sci. U.S.A.">
        <title>A Catalog of Tens of Thousands of Viruses from Human Metagenomes Reveals Hidden Associations with Chronic Diseases.</title>
        <authorList>
            <person name="Tisza M.J."/>
            <person name="Buck C.B."/>
        </authorList>
    </citation>
    <scope>NUCLEOTIDE SEQUENCE</scope>
    <source>
        <strain evidence="1">CtYA416</strain>
    </source>
</reference>
<dbReference type="EMBL" id="BK016136">
    <property type="protein sequence ID" value="DAF97857.1"/>
    <property type="molecule type" value="Genomic_DNA"/>
</dbReference>